<feature type="region of interest" description="Disordered" evidence="7">
    <location>
        <begin position="371"/>
        <end position="392"/>
    </location>
</feature>
<dbReference type="GO" id="GO:0005634">
    <property type="term" value="C:nucleus"/>
    <property type="evidence" value="ECO:0007669"/>
    <property type="project" value="UniProtKB-SubCell"/>
</dbReference>
<evidence type="ECO:0000256" key="6">
    <source>
        <dbReference type="RuleBase" id="RU000682"/>
    </source>
</evidence>
<accession>A0A7M6DNS4</accession>
<feature type="domain" description="Homeobox" evidence="8">
    <location>
        <begin position="303"/>
        <end position="363"/>
    </location>
</feature>
<dbReference type="InterPro" id="IPR050877">
    <property type="entry name" value="EMX-VAX-Noto_Homeobox_TFs"/>
</dbReference>
<evidence type="ECO:0000256" key="7">
    <source>
        <dbReference type="SAM" id="MobiDB-lite"/>
    </source>
</evidence>
<evidence type="ECO:0000256" key="1">
    <source>
        <dbReference type="ARBA" id="ARBA00004123"/>
    </source>
</evidence>
<proteinExistence type="predicted"/>
<keyword evidence="3 5" id="KW-0371">Homeobox</keyword>
<dbReference type="Pfam" id="PF00046">
    <property type="entry name" value="Homeodomain"/>
    <property type="match status" value="1"/>
</dbReference>
<feature type="region of interest" description="Disordered" evidence="7">
    <location>
        <begin position="110"/>
        <end position="185"/>
    </location>
</feature>
<dbReference type="GO" id="GO:0000978">
    <property type="term" value="F:RNA polymerase II cis-regulatory region sequence-specific DNA binding"/>
    <property type="evidence" value="ECO:0007669"/>
    <property type="project" value="TreeGrafter"/>
</dbReference>
<reference evidence="9" key="1">
    <citation type="submission" date="2021-01" db="UniProtKB">
        <authorList>
            <consortium name="EnsemblMetazoa"/>
        </authorList>
    </citation>
    <scope>IDENTIFICATION</scope>
</reference>
<sequence>MERVMDPDAMFLPHENSDLTYRHHEKIAQPPKTRRYLMDEKFLRKSTSFDIRGHHRSEHRPVRDIPFVYDPMRDCGPRAQWHGTPSHAHGSYIKQEYDTFETNEDVYMLPKRSNSTSPTSNMRRHLSNTPPLSSTPPSATPSSQSSTSADSFSIKHILKKEKSQPPQTDSQIDHKRRYSSSLSPPTFYHDKLSPITTCLPSPSNYYGNYRASQLFDDDRYFPSKYNTMGCRKYHKLPPFLEHSRFISSPPLPPSSHHLDRLHLSANAYAKDNIGKRAHRIEGRSSKDGHSNKTKSTRLTSSGKKRRRHRTAFTPTQLLGLENSFERGHYLVGDERKQLAAFLRLSETQIKVWFQNRRTKYKRQRNAMYENNGVLSDGSDYSDIGEEEEEECV</sequence>
<dbReference type="FunFam" id="1.10.10.60:FF:000081">
    <property type="entry name" value="Empty spiracles homeobox 2"/>
    <property type="match status" value="1"/>
</dbReference>
<dbReference type="Proteomes" id="UP000594262">
    <property type="component" value="Unplaced"/>
</dbReference>
<name>A0A7M6DNS4_9CNID</name>
<evidence type="ECO:0000256" key="2">
    <source>
        <dbReference type="ARBA" id="ARBA00023125"/>
    </source>
</evidence>
<feature type="DNA-binding region" description="Homeobox" evidence="5">
    <location>
        <begin position="305"/>
        <end position="364"/>
    </location>
</feature>
<evidence type="ECO:0000313" key="9">
    <source>
        <dbReference type="EnsemblMetazoa" id="CLYHEMP018652.1"/>
    </source>
</evidence>
<evidence type="ECO:0000256" key="4">
    <source>
        <dbReference type="ARBA" id="ARBA00023242"/>
    </source>
</evidence>
<dbReference type="SUPFAM" id="SSF46689">
    <property type="entry name" value="Homeodomain-like"/>
    <property type="match status" value="1"/>
</dbReference>
<evidence type="ECO:0000256" key="3">
    <source>
        <dbReference type="ARBA" id="ARBA00023155"/>
    </source>
</evidence>
<dbReference type="PANTHER" id="PTHR24339">
    <property type="entry name" value="HOMEOBOX PROTEIN EMX-RELATED"/>
    <property type="match status" value="1"/>
</dbReference>
<dbReference type="PROSITE" id="PS50071">
    <property type="entry name" value="HOMEOBOX_2"/>
    <property type="match status" value="1"/>
</dbReference>
<evidence type="ECO:0000313" key="10">
    <source>
        <dbReference type="Proteomes" id="UP000594262"/>
    </source>
</evidence>
<dbReference type="OrthoDB" id="6159439at2759"/>
<dbReference type="InterPro" id="IPR017970">
    <property type="entry name" value="Homeobox_CS"/>
</dbReference>
<keyword evidence="4 5" id="KW-0539">Nucleus</keyword>
<dbReference type="AlphaFoldDB" id="A0A7M6DNS4"/>
<dbReference type="Gene3D" id="1.10.10.60">
    <property type="entry name" value="Homeodomain-like"/>
    <property type="match status" value="1"/>
</dbReference>
<dbReference type="GeneID" id="136817735"/>
<feature type="region of interest" description="Disordered" evidence="7">
    <location>
        <begin position="273"/>
        <end position="308"/>
    </location>
</feature>
<dbReference type="RefSeq" id="XP_066930153.1">
    <property type="nucleotide sequence ID" value="XM_067074052.1"/>
</dbReference>
<dbReference type="PANTHER" id="PTHR24339:SF28">
    <property type="entry name" value="E5-RELATED"/>
    <property type="match status" value="1"/>
</dbReference>
<comment type="subcellular location">
    <subcellularLocation>
        <location evidence="1 5 6">Nucleus</location>
    </subcellularLocation>
</comment>
<protein>
    <recommendedName>
        <fullName evidence="8">Homeobox domain-containing protein</fullName>
    </recommendedName>
</protein>
<dbReference type="InterPro" id="IPR001356">
    <property type="entry name" value="HD"/>
</dbReference>
<feature type="compositionally biased region" description="Basic and acidic residues" evidence="7">
    <location>
        <begin position="279"/>
        <end position="290"/>
    </location>
</feature>
<dbReference type="GO" id="GO:0000981">
    <property type="term" value="F:DNA-binding transcription factor activity, RNA polymerase II-specific"/>
    <property type="evidence" value="ECO:0007669"/>
    <property type="project" value="InterPro"/>
</dbReference>
<feature type="compositionally biased region" description="Acidic residues" evidence="7">
    <location>
        <begin position="382"/>
        <end position="392"/>
    </location>
</feature>
<feature type="compositionally biased region" description="Low complexity" evidence="7">
    <location>
        <begin position="127"/>
        <end position="152"/>
    </location>
</feature>
<evidence type="ECO:0000259" key="8">
    <source>
        <dbReference type="PROSITE" id="PS50071"/>
    </source>
</evidence>
<keyword evidence="2 5" id="KW-0238">DNA-binding</keyword>
<dbReference type="InterPro" id="IPR009057">
    <property type="entry name" value="Homeodomain-like_sf"/>
</dbReference>
<dbReference type="PROSITE" id="PS00027">
    <property type="entry name" value="HOMEOBOX_1"/>
    <property type="match status" value="1"/>
</dbReference>
<keyword evidence="10" id="KW-1185">Reference proteome</keyword>
<dbReference type="CDD" id="cd00086">
    <property type="entry name" value="homeodomain"/>
    <property type="match status" value="1"/>
</dbReference>
<dbReference type="EnsemblMetazoa" id="CLYHEMT018652.1">
    <property type="protein sequence ID" value="CLYHEMP018652.1"/>
    <property type="gene ID" value="CLYHEMG018652"/>
</dbReference>
<dbReference type="SMART" id="SM00389">
    <property type="entry name" value="HOX"/>
    <property type="match status" value="1"/>
</dbReference>
<feature type="compositionally biased region" description="Polar residues" evidence="7">
    <location>
        <begin position="112"/>
        <end position="121"/>
    </location>
</feature>
<evidence type="ECO:0000256" key="5">
    <source>
        <dbReference type="PROSITE-ProRule" id="PRU00108"/>
    </source>
</evidence>
<organism evidence="9 10">
    <name type="scientific">Clytia hemisphaerica</name>
    <dbReference type="NCBI Taxonomy" id="252671"/>
    <lineage>
        <taxon>Eukaryota</taxon>
        <taxon>Metazoa</taxon>
        <taxon>Cnidaria</taxon>
        <taxon>Hydrozoa</taxon>
        <taxon>Hydroidolina</taxon>
        <taxon>Leptothecata</taxon>
        <taxon>Obeliida</taxon>
        <taxon>Clytiidae</taxon>
        <taxon>Clytia</taxon>
    </lineage>
</organism>